<gene>
    <name evidence="8" type="ORF">PACLA_8A033404</name>
</gene>
<dbReference type="GO" id="GO:0005634">
    <property type="term" value="C:nucleus"/>
    <property type="evidence" value="ECO:0007669"/>
    <property type="project" value="UniProtKB-SubCell"/>
</dbReference>
<dbReference type="Pfam" id="PF00589">
    <property type="entry name" value="Phage_integrase"/>
    <property type="match status" value="1"/>
</dbReference>
<name>A0A6S7LFC2_PARCT</name>
<keyword evidence="7" id="KW-0539">Nucleus</keyword>
<dbReference type="AlphaFoldDB" id="A0A6S7LFC2"/>
<dbReference type="SUPFAM" id="SSF56672">
    <property type="entry name" value="DNA/RNA polymerases"/>
    <property type="match status" value="1"/>
</dbReference>
<protein>
    <submittedName>
        <fullName evidence="8">LIGHT-DEPENDENT SHORT HYPOCOTYLS 6</fullName>
    </submittedName>
</protein>
<evidence type="ECO:0000256" key="5">
    <source>
        <dbReference type="ARBA" id="ARBA00023163"/>
    </source>
</evidence>
<keyword evidence="4" id="KW-0238">DNA-binding</keyword>
<keyword evidence="6" id="KW-0233">DNA recombination</keyword>
<comment type="subcellular location">
    <subcellularLocation>
        <location evidence="1">Nucleus</location>
    </subcellularLocation>
</comment>
<dbReference type="PANTHER" id="PTHR31165">
    <property type="entry name" value="PROTEIN G1-LIKE2"/>
    <property type="match status" value="1"/>
</dbReference>
<keyword evidence="9" id="KW-1185">Reference proteome</keyword>
<dbReference type="PANTHER" id="PTHR31165:SF2">
    <property type="entry name" value="ALOG DOMAIN-CONTAINING PROTEIN"/>
    <property type="match status" value="1"/>
</dbReference>
<evidence type="ECO:0000256" key="3">
    <source>
        <dbReference type="ARBA" id="ARBA00023015"/>
    </source>
</evidence>
<evidence type="ECO:0000256" key="1">
    <source>
        <dbReference type="ARBA" id="ARBA00004123"/>
    </source>
</evidence>
<dbReference type="GO" id="GO:0009299">
    <property type="term" value="P:mRNA transcription"/>
    <property type="evidence" value="ECO:0007669"/>
    <property type="project" value="TreeGrafter"/>
</dbReference>
<organism evidence="8 9">
    <name type="scientific">Paramuricea clavata</name>
    <name type="common">Red gorgonian</name>
    <name type="synonym">Violescent sea-whip</name>
    <dbReference type="NCBI Taxonomy" id="317549"/>
    <lineage>
        <taxon>Eukaryota</taxon>
        <taxon>Metazoa</taxon>
        <taxon>Cnidaria</taxon>
        <taxon>Anthozoa</taxon>
        <taxon>Octocorallia</taxon>
        <taxon>Malacalcyonacea</taxon>
        <taxon>Plexauridae</taxon>
        <taxon>Paramuricea</taxon>
    </lineage>
</organism>
<keyword evidence="3" id="KW-0805">Transcription regulation</keyword>
<accession>A0A6S7LFC2</accession>
<dbReference type="SUPFAM" id="SSF56349">
    <property type="entry name" value="DNA breaking-rejoining enzymes"/>
    <property type="match status" value="1"/>
</dbReference>
<evidence type="ECO:0000256" key="4">
    <source>
        <dbReference type="ARBA" id="ARBA00023125"/>
    </source>
</evidence>
<dbReference type="InterPro" id="IPR011010">
    <property type="entry name" value="DNA_brk_join_enz"/>
</dbReference>
<evidence type="ECO:0000256" key="2">
    <source>
        <dbReference type="ARBA" id="ARBA00010308"/>
    </source>
</evidence>
<dbReference type="InterPro" id="IPR002104">
    <property type="entry name" value="Integrase_catalytic"/>
</dbReference>
<comment type="similarity">
    <text evidence="2">Belongs to the plant homeotic and developmental regulators ALOG protein family.</text>
</comment>
<reference evidence="8" key="1">
    <citation type="submission" date="2020-04" db="EMBL/GenBank/DDBJ databases">
        <authorList>
            <person name="Alioto T."/>
            <person name="Alioto T."/>
            <person name="Gomez Garrido J."/>
        </authorList>
    </citation>
    <scope>NUCLEOTIDE SEQUENCE</scope>
    <source>
        <strain evidence="8">A484AB</strain>
    </source>
</reference>
<evidence type="ECO:0000256" key="6">
    <source>
        <dbReference type="ARBA" id="ARBA00023172"/>
    </source>
</evidence>
<dbReference type="GO" id="GO:0006310">
    <property type="term" value="P:DNA recombination"/>
    <property type="evidence" value="ECO:0007669"/>
    <property type="project" value="UniProtKB-KW"/>
</dbReference>
<dbReference type="PROSITE" id="PS51697">
    <property type="entry name" value="ALOG"/>
    <property type="match status" value="1"/>
</dbReference>
<dbReference type="InterPro" id="IPR043502">
    <property type="entry name" value="DNA/RNA_pol_sf"/>
</dbReference>
<dbReference type="OrthoDB" id="10065712at2759"/>
<dbReference type="EMBL" id="CACRXK020021642">
    <property type="protein sequence ID" value="CAB4036042.1"/>
    <property type="molecule type" value="Genomic_DNA"/>
</dbReference>
<proteinExistence type="inferred from homology"/>
<dbReference type="InterPro" id="IPR013762">
    <property type="entry name" value="Integrase-like_cat_sf"/>
</dbReference>
<evidence type="ECO:0000313" key="9">
    <source>
        <dbReference type="Proteomes" id="UP001152795"/>
    </source>
</evidence>
<evidence type="ECO:0000313" key="8">
    <source>
        <dbReference type="EMBL" id="CAB4036042.1"/>
    </source>
</evidence>
<evidence type="ECO:0000256" key="7">
    <source>
        <dbReference type="ARBA" id="ARBA00023242"/>
    </source>
</evidence>
<dbReference type="Proteomes" id="UP001152795">
    <property type="component" value="Unassembled WGS sequence"/>
</dbReference>
<dbReference type="InterPro" id="IPR006936">
    <property type="entry name" value="ALOG_dom"/>
</dbReference>
<dbReference type="Pfam" id="PF04852">
    <property type="entry name" value="ALOG_dom"/>
    <property type="match status" value="1"/>
</dbReference>
<dbReference type="GO" id="GO:0003677">
    <property type="term" value="F:DNA binding"/>
    <property type="evidence" value="ECO:0007669"/>
    <property type="project" value="UniProtKB-KW"/>
</dbReference>
<sequence length="1008" mass="114240">MQFWSWECDDAFDAMIIQVALEQQPPVKWVDFMGNPTKVSGGMAANARLAPIVDTVTNGRTVGHVEDLFFRDPDSFRPGELHRHSVEYWEAITTQRSSAIQSDAVRWVREKIPVFEFVQHYKGSYKGQSYDSDRPPRRVFRNNQSCRPFVEFVRQTLLDRLRTGAVSLLGKVGEVEPPHIVHPLTVEPRKPRLCYDARYLNLWMQDKPFSLDKLCDLPRYVSKASYQTVLDDKSGYDHLLLTDDSTTFFGIHTGLVATNYFRSIGVPCSLYIDDRHNGQLQVRFDKGAYASFNTEDERKFAAAQSAIFLVSYHLIRLGYFLGLKKSILVPQLVVPYLGFLADSVLQVFHFVLSCYWVADELSWDIATKEAVAIERVLLPCRAVLSNAWVDVLVDNQAVIHSWNNQGGRSASLNRAIKQLFFTTLKLNISLHLSYVPTGDNPADVPSRRLSALDSQLTASLWTVVQHEFGGDGHTCDMMALDSNAISDYFGNRLPHFTPYPTPASAGVNVFAQDLGSHRSIMQRPYVFPPSVLVGPMLRFLEYYQQSCTIVVLDVYPRKYWWPLLQFRARSSRKLASILEIILPMIAKLFVPSVKCPDCSHANDIDFPFCQKCGYQRRIRATPRVESGLQVDLEELDNRLHELFEYDHATKYSKQKDSLQRELESFLTALPGSIILATVTPRDVCRFLFFKDQDGKIQIHRNSCQFLGQRGQHACGCPLRLSYKTVDSYIGKLRSILHAQGRSGEWDKRLALGNPAADQSVKDYLRCVTREQLQARVTPKQATPFFVHKLTQLSLHLQRKLDSPGLPSLQKFIIARDQAYFKTAFFSGDRPGDLSQVKVSEILRFPNDDGFLFNHIWGKTLRDGDQNVFGIRRNSHTAICPIRGIEQYMDVAQQLSIDLTSGYLFRPTTPKGGIHDSPFTSAAAEARLKAYLKEMNADEGETLHGFRSGCAITLALTGADLAEIMDHVGWSRRHTACSVLSTACKSSQSRWCIRTSFIFSCCGCNRTME</sequence>
<comment type="caution">
    <text evidence="8">The sequence shown here is derived from an EMBL/GenBank/DDBJ whole genome shotgun (WGS) entry which is preliminary data.</text>
</comment>
<dbReference type="GO" id="GO:0015074">
    <property type="term" value="P:DNA integration"/>
    <property type="evidence" value="ECO:0007669"/>
    <property type="project" value="InterPro"/>
</dbReference>
<dbReference type="Gene3D" id="1.10.443.10">
    <property type="entry name" value="Intergrase catalytic core"/>
    <property type="match status" value="1"/>
</dbReference>
<dbReference type="InterPro" id="IPR040222">
    <property type="entry name" value="ALOG"/>
</dbReference>
<dbReference type="PROSITE" id="PS51898">
    <property type="entry name" value="TYR_RECOMBINASE"/>
    <property type="match status" value="1"/>
</dbReference>
<keyword evidence="5" id="KW-0804">Transcription</keyword>